<accession>A0A7S1N3R6</accession>
<evidence type="ECO:0000256" key="1">
    <source>
        <dbReference type="SAM" id="SignalP"/>
    </source>
</evidence>
<dbReference type="InterPro" id="IPR010895">
    <property type="entry name" value="CHRD"/>
</dbReference>
<name>A0A7S1N3R6_9EUGL</name>
<organism evidence="3">
    <name type="scientific">Eutreptiella gymnastica</name>
    <dbReference type="NCBI Taxonomy" id="73025"/>
    <lineage>
        <taxon>Eukaryota</taxon>
        <taxon>Discoba</taxon>
        <taxon>Euglenozoa</taxon>
        <taxon>Euglenida</taxon>
        <taxon>Spirocuta</taxon>
        <taxon>Euglenophyceae</taxon>
        <taxon>Eutreptiales</taxon>
        <taxon>Eutreptiaceae</taxon>
        <taxon>Eutreptiella</taxon>
    </lineage>
</organism>
<protein>
    <recommendedName>
        <fullName evidence="2">CHRD domain-containing protein</fullName>
    </recommendedName>
</protein>
<feature type="domain" description="CHRD" evidence="2">
    <location>
        <begin position="42"/>
        <end position="157"/>
    </location>
</feature>
<dbReference type="EMBL" id="HBGA01014005">
    <property type="protein sequence ID" value="CAD8994339.1"/>
    <property type="molecule type" value="Transcribed_RNA"/>
</dbReference>
<dbReference type="Pfam" id="PF07452">
    <property type="entry name" value="CHRD"/>
    <property type="match status" value="1"/>
</dbReference>
<proteinExistence type="predicted"/>
<evidence type="ECO:0000313" key="3">
    <source>
        <dbReference type="EMBL" id="CAD8994339.1"/>
    </source>
</evidence>
<sequence>MAEFGWWTIFIVAFGLLVVPCEAAKSWAFERMDSTLLNPPVSATANRTGYFYHMIDDATNELDVEIVAANLFGPVTKITLHCDPNGVQTCSPSQNCPVCLDIGVLGAQDYSSSVLGTPALPLKVSTIVDAGVAGRIRSSNVYYVISTKTFPNGELRGDGFQANKATLPTHKAELRNDDYYATAYATLQSNNVLAFSMRHTVPNQQTQTIRYINGPLGEANRPIFPWSNLGFSAPFEVVATTPCQAECSTSIGQLLVGIEVVDTAGKSMAGQLNDLSFSPINAALTAGQMSAAVWPPKARGSAHGKLTIAAAFPNISNLGNEIWVTAPSGFAFNSTSTTVAHSIGLPSPDSLHIDGNKIQLRWNMTALPFSPGSRLTYTAVLTHVQLPMSCIPKPFKLETAKCTSVDVLNAGVLMKRVCDPMDTVSITATPATGVPTGCGGCSDAAGWRDWHGNTCTDLVQKGLCGAGKDTHPTGLSWQQELHEMFVGPDGVPKAYSIGMDATEACCACGKQEPYSCGGCKYLYTSPEDYSRVFTCDHMGVTVLRVNVSSTETCTFGSP</sequence>
<keyword evidence="1" id="KW-0732">Signal</keyword>
<gene>
    <name evidence="3" type="ORF">EGYM00392_LOCUS5394</name>
</gene>
<feature type="signal peptide" evidence="1">
    <location>
        <begin position="1"/>
        <end position="23"/>
    </location>
</feature>
<evidence type="ECO:0000259" key="2">
    <source>
        <dbReference type="Pfam" id="PF07452"/>
    </source>
</evidence>
<dbReference type="AlphaFoldDB" id="A0A7S1N3R6"/>
<feature type="chain" id="PRO_5030589745" description="CHRD domain-containing protein" evidence="1">
    <location>
        <begin position="24"/>
        <end position="558"/>
    </location>
</feature>
<reference evidence="3" key="1">
    <citation type="submission" date="2021-01" db="EMBL/GenBank/DDBJ databases">
        <authorList>
            <person name="Corre E."/>
            <person name="Pelletier E."/>
            <person name="Niang G."/>
            <person name="Scheremetjew M."/>
            <person name="Finn R."/>
            <person name="Kale V."/>
            <person name="Holt S."/>
            <person name="Cochrane G."/>
            <person name="Meng A."/>
            <person name="Brown T."/>
            <person name="Cohen L."/>
        </authorList>
    </citation>
    <scope>NUCLEOTIDE SEQUENCE</scope>
    <source>
        <strain evidence="3">NIES-381</strain>
    </source>
</reference>